<evidence type="ECO:0000256" key="1">
    <source>
        <dbReference type="SAM" id="SignalP"/>
    </source>
</evidence>
<dbReference type="AlphaFoldDB" id="A0A554VAX7"/>
<organism evidence="2 3">
    <name type="scientific">Aquimarina algiphila</name>
    <dbReference type="NCBI Taxonomy" id="2047982"/>
    <lineage>
        <taxon>Bacteria</taxon>
        <taxon>Pseudomonadati</taxon>
        <taxon>Bacteroidota</taxon>
        <taxon>Flavobacteriia</taxon>
        <taxon>Flavobacteriales</taxon>
        <taxon>Flavobacteriaceae</taxon>
        <taxon>Aquimarina</taxon>
    </lineage>
</organism>
<gene>
    <name evidence="2" type="ORF">FOF46_29180</name>
</gene>
<keyword evidence="1" id="KW-0732">Signal</keyword>
<comment type="caution">
    <text evidence="2">The sequence shown here is derived from an EMBL/GenBank/DDBJ whole genome shotgun (WGS) entry which is preliminary data.</text>
</comment>
<name>A0A554VAX7_9FLAO</name>
<evidence type="ECO:0008006" key="4">
    <source>
        <dbReference type="Google" id="ProtNLM"/>
    </source>
</evidence>
<feature type="chain" id="PRO_5021699440" description="Secreted protein" evidence="1">
    <location>
        <begin position="24"/>
        <end position="61"/>
    </location>
</feature>
<accession>A0A554VAX7</accession>
<protein>
    <recommendedName>
        <fullName evidence="4">Secreted protein</fullName>
    </recommendedName>
</protein>
<dbReference type="RefSeq" id="WP_143918975.1">
    <property type="nucleotide sequence ID" value="NZ_CANMIK010000103.1"/>
</dbReference>
<feature type="signal peptide" evidence="1">
    <location>
        <begin position="1"/>
        <end position="23"/>
    </location>
</feature>
<proteinExistence type="predicted"/>
<evidence type="ECO:0000313" key="2">
    <source>
        <dbReference type="EMBL" id="TSE03493.1"/>
    </source>
</evidence>
<evidence type="ECO:0000313" key="3">
    <source>
        <dbReference type="Proteomes" id="UP000318833"/>
    </source>
</evidence>
<sequence>MNMPKGYLFFALFTMIIFSSCNSDELSEYENPELTNEYTEDFELYLSDKEEEPDPDDRLIQ</sequence>
<dbReference type="EMBL" id="VLNR01000108">
    <property type="protein sequence ID" value="TSE03493.1"/>
    <property type="molecule type" value="Genomic_DNA"/>
</dbReference>
<keyword evidence="3" id="KW-1185">Reference proteome</keyword>
<dbReference type="Proteomes" id="UP000318833">
    <property type="component" value="Unassembled WGS sequence"/>
</dbReference>
<reference evidence="2 3" key="1">
    <citation type="submission" date="2019-07" db="EMBL/GenBank/DDBJ databases">
        <title>The draft genome sequence of Aquimarina algiphila M91.</title>
        <authorList>
            <person name="Meng X."/>
        </authorList>
    </citation>
    <scope>NUCLEOTIDE SEQUENCE [LARGE SCALE GENOMIC DNA]</scope>
    <source>
        <strain evidence="2 3">M91</strain>
    </source>
</reference>
<dbReference type="PROSITE" id="PS51257">
    <property type="entry name" value="PROKAR_LIPOPROTEIN"/>
    <property type="match status" value="1"/>
</dbReference>